<name>A0AAD9HIV7_9PEZI</name>
<evidence type="ECO:0000313" key="1">
    <source>
        <dbReference type="EMBL" id="KAK2028869.1"/>
    </source>
</evidence>
<dbReference type="EMBL" id="MU842872">
    <property type="protein sequence ID" value="KAK2028869.1"/>
    <property type="molecule type" value="Genomic_DNA"/>
</dbReference>
<organism evidence="1 2">
    <name type="scientific">Colletotrichum zoysiae</name>
    <dbReference type="NCBI Taxonomy" id="1216348"/>
    <lineage>
        <taxon>Eukaryota</taxon>
        <taxon>Fungi</taxon>
        <taxon>Dikarya</taxon>
        <taxon>Ascomycota</taxon>
        <taxon>Pezizomycotina</taxon>
        <taxon>Sordariomycetes</taxon>
        <taxon>Hypocreomycetidae</taxon>
        <taxon>Glomerellales</taxon>
        <taxon>Glomerellaceae</taxon>
        <taxon>Colletotrichum</taxon>
        <taxon>Colletotrichum graminicola species complex</taxon>
    </lineage>
</organism>
<reference evidence="1" key="1">
    <citation type="submission" date="2021-06" db="EMBL/GenBank/DDBJ databases">
        <title>Comparative genomics, transcriptomics and evolutionary studies reveal genomic signatures of adaptation to plant cell wall in hemibiotrophic fungi.</title>
        <authorList>
            <consortium name="DOE Joint Genome Institute"/>
            <person name="Baroncelli R."/>
            <person name="Diaz J.F."/>
            <person name="Benocci T."/>
            <person name="Peng M."/>
            <person name="Battaglia E."/>
            <person name="Haridas S."/>
            <person name="Andreopoulos W."/>
            <person name="Labutti K."/>
            <person name="Pangilinan J."/>
            <person name="Floch G.L."/>
            <person name="Makela M.R."/>
            <person name="Henrissat B."/>
            <person name="Grigoriev I.V."/>
            <person name="Crouch J.A."/>
            <person name="De Vries R.P."/>
            <person name="Sukno S.A."/>
            <person name="Thon M.R."/>
        </authorList>
    </citation>
    <scope>NUCLEOTIDE SEQUENCE</scope>
    <source>
        <strain evidence="1">MAFF235873</strain>
    </source>
</reference>
<proteinExistence type="predicted"/>
<evidence type="ECO:0000313" key="2">
    <source>
        <dbReference type="Proteomes" id="UP001232148"/>
    </source>
</evidence>
<comment type="caution">
    <text evidence="1">The sequence shown here is derived from an EMBL/GenBank/DDBJ whole genome shotgun (WGS) entry which is preliminary data.</text>
</comment>
<dbReference type="Proteomes" id="UP001232148">
    <property type="component" value="Unassembled WGS sequence"/>
</dbReference>
<protein>
    <submittedName>
        <fullName evidence="1">Uncharacterized protein</fullName>
    </submittedName>
</protein>
<accession>A0AAD9HIV7</accession>
<dbReference type="AlphaFoldDB" id="A0AAD9HIV7"/>
<gene>
    <name evidence="1" type="ORF">LX32DRAFT_639656</name>
</gene>
<keyword evidence="2" id="KW-1185">Reference proteome</keyword>
<sequence length="151" mass="17178">MNWSLISCSCNRTVSSAYDTCPGAYSLAEDFDHVVIDLFESDRHAMLARNRHLLASHILRFLSTLLRPYLARPGAVLPSQIAPVMGYRHCALPTVNRLIIMVVFLPLAWLHEPPAWPAQLALRFLRSPQMRRLFIRCVSLSCPQRNTELPP</sequence>